<dbReference type="GO" id="GO:0005634">
    <property type="term" value="C:nucleus"/>
    <property type="evidence" value="ECO:0007669"/>
    <property type="project" value="TreeGrafter"/>
</dbReference>
<dbReference type="OrthoDB" id="10435372at2759"/>
<sequence length="235" mass="26210">MVFVDFRCCFILINLNMDEITVAGLKKQLRDLGEKVSGTKTVLLERLNNAQKKNATASSVIYVAGEATTVDGLRTLPTLPMCRLNTVQNDDEASVMNVAGKATTVDSLKIQLRAMGAKVSGNKSVLQERLKNWQENIVTRPLFEINVIEEDKENFPTNINPQPLENLDAKVLEWLTPPVIAYYFSERLATKGHDKGRKLFLCEFLKDVSFVETDGDVFIASKCSAETKKALFGFT</sequence>
<organism evidence="2 3">
    <name type="scientific">Pseudolycoriella hygida</name>
    <dbReference type="NCBI Taxonomy" id="35572"/>
    <lineage>
        <taxon>Eukaryota</taxon>
        <taxon>Metazoa</taxon>
        <taxon>Ecdysozoa</taxon>
        <taxon>Arthropoda</taxon>
        <taxon>Hexapoda</taxon>
        <taxon>Insecta</taxon>
        <taxon>Pterygota</taxon>
        <taxon>Neoptera</taxon>
        <taxon>Endopterygota</taxon>
        <taxon>Diptera</taxon>
        <taxon>Nematocera</taxon>
        <taxon>Sciaroidea</taxon>
        <taxon>Sciaridae</taxon>
        <taxon>Pseudolycoriella</taxon>
    </lineage>
</organism>
<dbReference type="PANTHER" id="PTHR22793:SF12">
    <property type="entry name" value="MYOCARDIN-RELATED TRANSCRIPTION FACTOR, ISOFORM H"/>
    <property type="match status" value="1"/>
</dbReference>
<evidence type="ECO:0000313" key="3">
    <source>
        <dbReference type="Proteomes" id="UP001151699"/>
    </source>
</evidence>
<evidence type="ECO:0000259" key="1">
    <source>
        <dbReference type="PROSITE" id="PS50800"/>
    </source>
</evidence>
<comment type="caution">
    <text evidence="2">The sequence shown here is derived from an EMBL/GenBank/DDBJ whole genome shotgun (WGS) entry which is preliminary data.</text>
</comment>
<accession>A0A9Q0MX11</accession>
<protein>
    <recommendedName>
        <fullName evidence="1">SAP domain-containing protein</fullName>
    </recommendedName>
</protein>
<dbReference type="SUPFAM" id="SSF68906">
    <property type="entry name" value="SAP domain"/>
    <property type="match status" value="1"/>
</dbReference>
<evidence type="ECO:0000313" key="2">
    <source>
        <dbReference type="EMBL" id="KAJ6639518.1"/>
    </source>
</evidence>
<reference evidence="2" key="1">
    <citation type="submission" date="2022-07" db="EMBL/GenBank/DDBJ databases">
        <authorList>
            <person name="Trinca V."/>
            <person name="Uliana J.V.C."/>
            <person name="Torres T.T."/>
            <person name="Ward R.J."/>
            <person name="Monesi N."/>
        </authorList>
    </citation>
    <scope>NUCLEOTIDE SEQUENCE</scope>
    <source>
        <strain evidence="2">HSMRA1968</strain>
        <tissue evidence="2">Whole embryos</tissue>
    </source>
</reference>
<feature type="domain" description="SAP" evidence="1">
    <location>
        <begin position="100"/>
        <end position="134"/>
    </location>
</feature>
<dbReference type="AlphaFoldDB" id="A0A9Q0MX11"/>
<dbReference type="PROSITE" id="PS50800">
    <property type="entry name" value="SAP"/>
    <property type="match status" value="2"/>
</dbReference>
<dbReference type="Gene3D" id="1.10.720.30">
    <property type="entry name" value="SAP domain"/>
    <property type="match status" value="2"/>
</dbReference>
<name>A0A9Q0MX11_9DIPT</name>
<feature type="domain" description="SAP" evidence="1">
    <location>
        <begin position="17"/>
        <end position="51"/>
    </location>
</feature>
<dbReference type="GO" id="GO:0003713">
    <property type="term" value="F:transcription coactivator activity"/>
    <property type="evidence" value="ECO:0007669"/>
    <property type="project" value="TreeGrafter"/>
</dbReference>
<proteinExistence type="predicted"/>
<dbReference type="Proteomes" id="UP001151699">
    <property type="component" value="Chromosome X"/>
</dbReference>
<gene>
    <name evidence="2" type="ORF">Bhyg_12264</name>
</gene>
<dbReference type="GO" id="GO:0045944">
    <property type="term" value="P:positive regulation of transcription by RNA polymerase II"/>
    <property type="evidence" value="ECO:0007669"/>
    <property type="project" value="TreeGrafter"/>
</dbReference>
<keyword evidence="3" id="KW-1185">Reference proteome</keyword>
<dbReference type="EMBL" id="WJQU01000003">
    <property type="protein sequence ID" value="KAJ6639518.1"/>
    <property type="molecule type" value="Genomic_DNA"/>
</dbReference>
<dbReference type="InterPro" id="IPR043451">
    <property type="entry name" value="Myocardin-like"/>
</dbReference>
<dbReference type="InterPro" id="IPR036361">
    <property type="entry name" value="SAP_dom_sf"/>
</dbReference>
<dbReference type="InterPro" id="IPR003034">
    <property type="entry name" value="SAP_dom"/>
</dbReference>
<dbReference type="SMART" id="SM00513">
    <property type="entry name" value="SAP"/>
    <property type="match status" value="2"/>
</dbReference>
<dbReference type="PANTHER" id="PTHR22793">
    <property type="entry name" value="MYOCARDIN-RELATED TRANSCRIPTION FACTOR-RELATED"/>
    <property type="match status" value="1"/>
</dbReference>
<dbReference type="Pfam" id="PF02037">
    <property type="entry name" value="SAP"/>
    <property type="match status" value="2"/>
</dbReference>